<sequence>MRVHIGGYRDWIGPYQIADLLQYVGVSEERCHSIGERLAATPLNTLCEWIHKHKKQKVKVHIDRYDTWSMDSTLALIVLPMLKQLRDTKHGAPFVDDEDVPAGVNLRASEAPAKEHEWDTDANHFKRWDWVLDEMIWAFEQLHPDSDWEAQYHSGEHDIQFEPIANSDLMRMVTGPKDTHKFDSEGYTAHSKRIDAGLRLFGAYYRNLWD</sequence>
<gene>
    <name evidence="1" type="ORF">UFOVP116_195</name>
</gene>
<name>A0A6J5L6D8_9CAUD</name>
<accession>A0A6J5L6D8</accession>
<reference evidence="1" key="1">
    <citation type="submission" date="2020-04" db="EMBL/GenBank/DDBJ databases">
        <authorList>
            <person name="Chiriac C."/>
            <person name="Salcher M."/>
            <person name="Ghai R."/>
            <person name="Kavagutti S V."/>
        </authorList>
    </citation>
    <scope>NUCLEOTIDE SEQUENCE</scope>
</reference>
<protein>
    <submittedName>
        <fullName evidence="1">Uncharacterized protein</fullName>
    </submittedName>
</protein>
<proteinExistence type="predicted"/>
<organism evidence="1">
    <name type="scientific">uncultured Caudovirales phage</name>
    <dbReference type="NCBI Taxonomy" id="2100421"/>
    <lineage>
        <taxon>Viruses</taxon>
        <taxon>Duplodnaviria</taxon>
        <taxon>Heunggongvirae</taxon>
        <taxon>Uroviricota</taxon>
        <taxon>Caudoviricetes</taxon>
        <taxon>Peduoviridae</taxon>
        <taxon>Maltschvirus</taxon>
        <taxon>Maltschvirus maltsch</taxon>
    </lineage>
</organism>
<evidence type="ECO:0000313" key="1">
    <source>
        <dbReference type="EMBL" id="CAB4129951.1"/>
    </source>
</evidence>
<dbReference type="EMBL" id="LR796237">
    <property type="protein sequence ID" value="CAB4129951.1"/>
    <property type="molecule type" value="Genomic_DNA"/>
</dbReference>